<dbReference type="PROSITE" id="PS00018">
    <property type="entry name" value="EF_HAND_1"/>
    <property type="match status" value="1"/>
</dbReference>
<dbReference type="PANTHER" id="PTHR21706:SF15">
    <property type="entry name" value="TRANSMEMBRANE PROTEIN 65"/>
    <property type="match status" value="1"/>
</dbReference>
<name>A0ABQ7GJQ9_DUNSA</name>
<keyword evidence="9" id="KW-1185">Reference proteome</keyword>
<evidence type="ECO:0000256" key="3">
    <source>
        <dbReference type="ARBA" id="ARBA00022837"/>
    </source>
</evidence>
<organism evidence="8 9">
    <name type="scientific">Dunaliella salina</name>
    <name type="common">Green alga</name>
    <name type="synonym">Protococcus salinus</name>
    <dbReference type="NCBI Taxonomy" id="3046"/>
    <lineage>
        <taxon>Eukaryota</taxon>
        <taxon>Viridiplantae</taxon>
        <taxon>Chlorophyta</taxon>
        <taxon>core chlorophytes</taxon>
        <taxon>Chlorophyceae</taxon>
        <taxon>CS clade</taxon>
        <taxon>Chlamydomonadales</taxon>
        <taxon>Dunaliellaceae</taxon>
        <taxon>Dunaliella</taxon>
    </lineage>
</organism>
<protein>
    <recommendedName>
        <fullName evidence="7">EF-hand domain-containing protein</fullName>
    </recommendedName>
</protein>
<dbReference type="InterPro" id="IPR011992">
    <property type="entry name" value="EF-hand-dom_pair"/>
</dbReference>
<evidence type="ECO:0000256" key="2">
    <source>
        <dbReference type="ARBA" id="ARBA00022692"/>
    </source>
</evidence>
<comment type="caution">
    <text evidence="8">The sequence shown here is derived from an EMBL/GenBank/DDBJ whole genome shotgun (WGS) entry which is preliminary data.</text>
</comment>
<evidence type="ECO:0000256" key="6">
    <source>
        <dbReference type="SAM" id="Phobius"/>
    </source>
</evidence>
<accession>A0ABQ7GJQ9</accession>
<dbReference type="EMBL" id="MU069737">
    <property type="protein sequence ID" value="KAF5834820.1"/>
    <property type="molecule type" value="Genomic_DNA"/>
</dbReference>
<dbReference type="PANTHER" id="PTHR21706">
    <property type="entry name" value="TRANSMEMBRANE PROTEIN 65"/>
    <property type="match status" value="1"/>
</dbReference>
<dbReference type="Proteomes" id="UP000815325">
    <property type="component" value="Unassembled WGS sequence"/>
</dbReference>
<evidence type="ECO:0000313" key="8">
    <source>
        <dbReference type="EMBL" id="KAF5834820.1"/>
    </source>
</evidence>
<dbReference type="InterPro" id="IPR019537">
    <property type="entry name" value="TMEM65"/>
</dbReference>
<evidence type="ECO:0000313" key="9">
    <source>
        <dbReference type="Proteomes" id="UP000815325"/>
    </source>
</evidence>
<evidence type="ECO:0000256" key="5">
    <source>
        <dbReference type="ARBA" id="ARBA00023136"/>
    </source>
</evidence>
<reference evidence="8" key="1">
    <citation type="submission" date="2017-08" db="EMBL/GenBank/DDBJ databases">
        <authorList>
            <person name="Polle J.E."/>
            <person name="Barry K."/>
            <person name="Cushman J."/>
            <person name="Schmutz J."/>
            <person name="Tran D."/>
            <person name="Hathwaick L.T."/>
            <person name="Yim W.C."/>
            <person name="Jenkins J."/>
            <person name="Mckie-Krisberg Z.M."/>
            <person name="Prochnik S."/>
            <person name="Lindquist E."/>
            <person name="Dockter R.B."/>
            <person name="Adam C."/>
            <person name="Molina H."/>
            <person name="Bunkerborg J."/>
            <person name="Jin E."/>
            <person name="Buchheim M."/>
            <person name="Magnuson J."/>
        </authorList>
    </citation>
    <scope>NUCLEOTIDE SEQUENCE</scope>
    <source>
        <strain evidence="8">CCAP 19/18</strain>
    </source>
</reference>
<evidence type="ECO:0000256" key="1">
    <source>
        <dbReference type="ARBA" id="ARBA00004141"/>
    </source>
</evidence>
<keyword evidence="4 6" id="KW-1133">Transmembrane helix</keyword>
<dbReference type="SUPFAM" id="SSF47473">
    <property type="entry name" value="EF-hand"/>
    <property type="match status" value="1"/>
</dbReference>
<feature type="transmembrane region" description="Helical" evidence="6">
    <location>
        <begin position="228"/>
        <end position="251"/>
    </location>
</feature>
<evidence type="ECO:0000259" key="7">
    <source>
        <dbReference type="PROSITE" id="PS50222"/>
    </source>
</evidence>
<gene>
    <name evidence="8" type="ORF">DUNSADRAFT_8404</name>
</gene>
<dbReference type="Pfam" id="PF10507">
    <property type="entry name" value="TMEM65"/>
    <property type="match status" value="1"/>
</dbReference>
<keyword evidence="3" id="KW-0106">Calcium</keyword>
<comment type="subcellular location">
    <subcellularLocation>
        <location evidence="1">Membrane</location>
        <topology evidence="1">Multi-pass membrane protein</topology>
    </subcellularLocation>
</comment>
<dbReference type="InterPro" id="IPR002048">
    <property type="entry name" value="EF_hand_dom"/>
</dbReference>
<proteinExistence type="predicted"/>
<dbReference type="InterPro" id="IPR018247">
    <property type="entry name" value="EF_Hand_1_Ca_BS"/>
</dbReference>
<sequence length="259" mass="27759">MTQDGCHICRQSSICVPGPEILGSYPEPGMSHYVHAGSNAHEKPPLDPKTMAEITAAFHRNPQAAAQQLADVLPLDYRIEAILHGKDFDNAYASRLFRAADTDDDGELNELEFQRALELQKQRKSVPSSTPPSSQALRLCFLSASIPFVAFGFLDNAIMLFAGEEIDHAFGLRLGLSTLASAGLGNTMADIIGVSAASGIEAAVRKLPFLRDAPKLTKHQAQTSSARYAKACGAAAGVTLGCLIGLLPLLLQGHFFEDR</sequence>
<keyword evidence="5 6" id="KW-0472">Membrane</keyword>
<dbReference type="PROSITE" id="PS50222">
    <property type="entry name" value="EF_HAND_2"/>
    <property type="match status" value="1"/>
</dbReference>
<keyword evidence="2 6" id="KW-0812">Transmembrane</keyword>
<feature type="domain" description="EF-hand" evidence="7">
    <location>
        <begin position="88"/>
        <end position="123"/>
    </location>
</feature>
<evidence type="ECO:0000256" key="4">
    <source>
        <dbReference type="ARBA" id="ARBA00022989"/>
    </source>
</evidence>